<dbReference type="Proteomes" id="UP000289316">
    <property type="component" value="Unassembled WGS sequence"/>
</dbReference>
<evidence type="ECO:0000313" key="2">
    <source>
        <dbReference type="EMBL" id="RXV66861.1"/>
    </source>
</evidence>
<proteinExistence type="predicted"/>
<accession>A0A4Q2ADE2</accession>
<feature type="transmembrane region" description="Helical" evidence="1">
    <location>
        <begin position="20"/>
        <end position="46"/>
    </location>
</feature>
<organism evidence="2 3">
    <name type="scientific">Ligilactobacillus murinus</name>
    <dbReference type="NCBI Taxonomy" id="1622"/>
    <lineage>
        <taxon>Bacteria</taxon>
        <taxon>Bacillati</taxon>
        <taxon>Bacillota</taxon>
        <taxon>Bacilli</taxon>
        <taxon>Lactobacillales</taxon>
        <taxon>Lactobacillaceae</taxon>
        <taxon>Ligilactobacillus</taxon>
    </lineage>
</organism>
<dbReference type="AlphaFoldDB" id="A0A4Q2ADE2"/>
<evidence type="ECO:0000313" key="3">
    <source>
        <dbReference type="Proteomes" id="UP000289316"/>
    </source>
</evidence>
<sequence>MNNKVCGGVSLKKSRLQVGLVVISTLIGVWLNVNLVLTIAFSMSYFNMFILCWLLKHPEEAKVLFDG</sequence>
<dbReference type="EMBL" id="QZFR01000088">
    <property type="protein sequence ID" value="RXV66861.1"/>
    <property type="molecule type" value="Genomic_DNA"/>
</dbReference>
<gene>
    <name evidence="2" type="ORF">D6C19_09665</name>
</gene>
<evidence type="ECO:0000256" key="1">
    <source>
        <dbReference type="SAM" id="Phobius"/>
    </source>
</evidence>
<comment type="caution">
    <text evidence="2">The sequence shown here is derived from an EMBL/GenBank/DDBJ whole genome shotgun (WGS) entry which is preliminary data.</text>
</comment>
<keyword evidence="1" id="KW-0472">Membrane</keyword>
<protein>
    <submittedName>
        <fullName evidence="2">Uncharacterized protein</fullName>
    </submittedName>
</protein>
<reference evidence="2 3" key="1">
    <citation type="submission" date="2018-09" db="EMBL/GenBank/DDBJ databases">
        <title>Murine metabolic-syndrome-specific gut microbial biobank.</title>
        <authorList>
            <person name="Liu C."/>
        </authorList>
    </citation>
    <scope>NUCLEOTIDE SEQUENCE [LARGE SCALE GENOMIC DNA]</scope>
    <source>
        <strain evidence="2 3">C-30</strain>
    </source>
</reference>
<keyword evidence="1" id="KW-0812">Transmembrane</keyword>
<name>A0A4Q2ADE2_9LACO</name>
<keyword evidence="1" id="KW-1133">Transmembrane helix</keyword>